<dbReference type="PANTHER" id="PTHR35184:SF1">
    <property type="entry name" value="INTEGRAL MEMBRANE PROTEIN"/>
    <property type="match status" value="1"/>
</dbReference>
<feature type="transmembrane region" description="Helical" evidence="2">
    <location>
        <begin position="172"/>
        <end position="197"/>
    </location>
</feature>
<dbReference type="Pfam" id="PF11309">
    <property type="entry name" value="DUF3112"/>
    <property type="match status" value="1"/>
</dbReference>
<name>A0A8H7ZHS0_9ASCO</name>
<feature type="transmembrane region" description="Helical" evidence="2">
    <location>
        <begin position="316"/>
        <end position="341"/>
    </location>
</feature>
<reference evidence="3 4" key="1">
    <citation type="submission" date="2020-12" db="EMBL/GenBank/DDBJ databases">
        <title>Effect of drift, selection, and recombination on the evolution of hybrid genomes in Candida yeast pathogens.</title>
        <authorList>
            <person name="Mixao V."/>
            <person name="Ksiezopolska E."/>
            <person name="Saus E."/>
            <person name="Boekhout T."/>
            <person name="Gacser A."/>
            <person name="Gabaldon T."/>
        </authorList>
    </citation>
    <scope>NUCLEOTIDE SEQUENCE [LARGE SCALE GENOMIC DNA]</scope>
    <source>
        <strain evidence="3 4">BP57</strain>
    </source>
</reference>
<sequence>MGQLVYTASHGVGQMALVSIFNGAAQGSGVSPMLKWGKNLIGPELPPALVNYFIDTQLNLFGSYPNHEDKVPSIVFAVLFAVTFVVHVIIFIINTLRGHYFYLSLMWMLYSGLKVIAFALRAQWSNDITQISIGLTSEVLLIIPSVLIVSANLILAQRLFTWRHPVGGSRKLFWNFMIGTYIMVGILMGVTITISLVPYLHAVGNTSYWSWIHSQQFSAFMIILYDLTSIALIGLSFWLPTKKDEMRYTYQPWWIESFAPFYFVKKHAAPKAEQTFMKRNSNHRHATRVIAATHHHFHSVKGLTNQRGTLKHNVSMGILIISTILITIGSIGKAIVVFQARLHMFASPAESKWFMYVAWGAFEVIIMILYIVGRVDLRFYRPDRLPLEIRRIVTSEQTYYPSSDEDEEGFHRDRPETYDKMRCGDHIEHGYKNSESRMEPAHLGELESDVEPQLENEVDDVDSNDWDFAYPQNEKESSGSDEFNGVVVKPYGNKINSGESIYSGRAKSHNRQHPYAQYPTDNKIRDDAYSEFHF</sequence>
<dbReference type="GeneID" id="93652224"/>
<keyword evidence="2" id="KW-0812">Transmembrane</keyword>
<feature type="compositionally biased region" description="Basic and acidic residues" evidence="1">
    <location>
        <begin position="522"/>
        <end position="534"/>
    </location>
</feature>
<organism evidence="3 4">
    <name type="scientific">Candida metapsilosis</name>
    <dbReference type="NCBI Taxonomy" id="273372"/>
    <lineage>
        <taxon>Eukaryota</taxon>
        <taxon>Fungi</taxon>
        <taxon>Dikarya</taxon>
        <taxon>Ascomycota</taxon>
        <taxon>Saccharomycotina</taxon>
        <taxon>Pichiomycetes</taxon>
        <taxon>Debaryomycetaceae</taxon>
        <taxon>Candida/Lodderomyces clade</taxon>
        <taxon>Candida</taxon>
    </lineage>
</organism>
<proteinExistence type="predicted"/>
<dbReference type="AlphaFoldDB" id="A0A8H7ZHS0"/>
<dbReference type="InterPro" id="IPR021460">
    <property type="entry name" value="DUF3112"/>
</dbReference>
<feature type="transmembrane region" description="Helical" evidence="2">
    <location>
        <begin position="353"/>
        <end position="372"/>
    </location>
</feature>
<feature type="transmembrane region" description="Helical" evidence="2">
    <location>
        <begin position="100"/>
        <end position="120"/>
    </location>
</feature>
<dbReference type="EMBL" id="JAEOAQ010000004">
    <property type="protein sequence ID" value="KAG5418877.1"/>
    <property type="molecule type" value="Genomic_DNA"/>
</dbReference>
<accession>A0A8H7ZHS0</accession>
<keyword evidence="4" id="KW-1185">Reference proteome</keyword>
<gene>
    <name evidence="3" type="ORF">I9W82_003595</name>
</gene>
<evidence type="ECO:0000256" key="2">
    <source>
        <dbReference type="SAM" id="Phobius"/>
    </source>
</evidence>
<dbReference type="RefSeq" id="XP_067547993.1">
    <property type="nucleotide sequence ID" value="XM_067692577.1"/>
</dbReference>
<dbReference type="Proteomes" id="UP000669133">
    <property type="component" value="Unassembled WGS sequence"/>
</dbReference>
<dbReference type="OrthoDB" id="3357002at2759"/>
<dbReference type="PANTHER" id="PTHR35184">
    <property type="entry name" value="YALI0C10208P"/>
    <property type="match status" value="1"/>
</dbReference>
<protein>
    <submittedName>
        <fullName evidence="3">Uncharacterized protein</fullName>
    </submittedName>
</protein>
<comment type="caution">
    <text evidence="3">The sequence shown here is derived from an EMBL/GenBank/DDBJ whole genome shotgun (WGS) entry which is preliminary data.</text>
</comment>
<evidence type="ECO:0000313" key="4">
    <source>
        <dbReference type="Proteomes" id="UP000669133"/>
    </source>
</evidence>
<evidence type="ECO:0000256" key="1">
    <source>
        <dbReference type="SAM" id="MobiDB-lite"/>
    </source>
</evidence>
<evidence type="ECO:0000313" key="3">
    <source>
        <dbReference type="EMBL" id="KAG5418877.1"/>
    </source>
</evidence>
<feature type="transmembrane region" description="Helical" evidence="2">
    <location>
        <begin position="140"/>
        <end position="160"/>
    </location>
</feature>
<keyword evidence="2" id="KW-1133">Transmembrane helix</keyword>
<feature type="transmembrane region" description="Helical" evidence="2">
    <location>
        <begin position="217"/>
        <end position="239"/>
    </location>
</feature>
<feature type="region of interest" description="Disordered" evidence="1">
    <location>
        <begin position="505"/>
        <end position="534"/>
    </location>
</feature>
<keyword evidence="2" id="KW-0472">Membrane</keyword>
<feature type="transmembrane region" description="Helical" evidence="2">
    <location>
        <begin position="74"/>
        <end position="93"/>
    </location>
</feature>